<dbReference type="SUPFAM" id="SSF49764">
    <property type="entry name" value="HSP20-like chaperones"/>
    <property type="match status" value="1"/>
</dbReference>
<dbReference type="AlphaFoldDB" id="A0A8T7LYW2"/>
<dbReference type="Proteomes" id="UP001431572">
    <property type="component" value="Chromosome 1"/>
</dbReference>
<dbReference type="PROSITE" id="PS01031">
    <property type="entry name" value="SHSP"/>
    <property type="match status" value="1"/>
</dbReference>
<dbReference type="InterPro" id="IPR008978">
    <property type="entry name" value="HSP20-like_chaperone"/>
</dbReference>
<evidence type="ECO:0000313" key="4">
    <source>
        <dbReference type="EMBL" id="NWJ46243.1"/>
    </source>
</evidence>
<dbReference type="Gene3D" id="2.60.40.790">
    <property type="match status" value="1"/>
</dbReference>
<accession>A0A8T7LYW2</accession>
<dbReference type="InterPro" id="IPR002068">
    <property type="entry name" value="A-crystallin/Hsp20_dom"/>
</dbReference>
<protein>
    <submittedName>
        <fullName evidence="4">Hsp20/alpha crystallin family protein</fullName>
    </submittedName>
</protein>
<dbReference type="EMBL" id="CP128399">
    <property type="protein sequence ID" value="WJW65618.1"/>
    <property type="molecule type" value="Genomic_DNA"/>
</dbReference>
<dbReference type="Pfam" id="PF00011">
    <property type="entry name" value="HSP20"/>
    <property type="match status" value="1"/>
</dbReference>
<evidence type="ECO:0000256" key="2">
    <source>
        <dbReference type="RuleBase" id="RU003616"/>
    </source>
</evidence>
<keyword evidence="7" id="KW-1185">Reference proteome</keyword>
<reference evidence="4 6" key="1">
    <citation type="submission" date="2020-06" db="EMBL/GenBank/DDBJ databases">
        <title>Anoxygenic phototrophic Chloroflexota member uses a Type I reaction center.</title>
        <authorList>
            <person name="Tsuji J.M."/>
            <person name="Shaw N.A."/>
            <person name="Nagashima S."/>
            <person name="Venkiteswaran J."/>
            <person name="Schiff S.L."/>
            <person name="Hanada S."/>
            <person name="Tank M."/>
            <person name="Neufeld J.D."/>
        </authorList>
    </citation>
    <scope>NUCLEOTIDE SEQUENCE [LARGE SCALE GENOMIC DNA]</scope>
    <source>
        <strain evidence="4">L227-S17</strain>
    </source>
</reference>
<evidence type="ECO:0000313" key="7">
    <source>
        <dbReference type="Proteomes" id="UP001431572"/>
    </source>
</evidence>
<dbReference type="RefSeq" id="WP_341467504.1">
    <property type="nucleotide sequence ID" value="NZ_CP128399.1"/>
</dbReference>
<reference evidence="5" key="2">
    <citation type="journal article" date="2024" name="Nature">
        <title>Anoxygenic phototroph of the Chloroflexota uses a type I reaction centre.</title>
        <authorList>
            <person name="Tsuji J.M."/>
            <person name="Shaw N.A."/>
            <person name="Nagashima S."/>
            <person name="Venkiteswaran J.J."/>
            <person name="Schiff S.L."/>
            <person name="Watanabe T."/>
            <person name="Fukui M."/>
            <person name="Hanada S."/>
            <person name="Tank M."/>
            <person name="Neufeld J.D."/>
        </authorList>
    </citation>
    <scope>NUCLEOTIDE SEQUENCE</scope>
    <source>
        <strain evidence="5">L227-S17</strain>
    </source>
</reference>
<dbReference type="CDD" id="cd06464">
    <property type="entry name" value="ACD_sHsps-like"/>
    <property type="match status" value="1"/>
</dbReference>
<comment type="similarity">
    <text evidence="1 2">Belongs to the small heat shock protein (HSP20) family.</text>
</comment>
<name>A0A8T7LYW2_9CHLR</name>
<dbReference type="PANTHER" id="PTHR11527">
    <property type="entry name" value="HEAT-SHOCK PROTEIN 20 FAMILY MEMBER"/>
    <property type="match status" value="1"/>
</dbReference>
<sequence>MTRMIIRPSLFDEVASLNNIVNELFDNTPTAPYRYGYSTKSVTLNVYEDNGNFYLLASLPGIDPKEIELNVKDKVLTISGEYDYTNAFPHGENDNFKTHLSELGKGKFFRQVKLPIAIESEKIEAVYENGLLRLTLPKSEQAQVKRISIQTVNPQTVAVN</sequence>
<gene>
    <name evidence="4" type="ORF">HXX08_10235</name>
    <name evidence="5" type="ORF">OZ401_001391</name>
</gene>
<evidence type="ECO:0000256" key="1">
    <source>
        <dbReference type="PROSITE-ProRule" id="PRU00285"/>
    </source>
</evidence>
<dbReference type="InterPro" id="IPR031107">
    <property type="entry name" value="Small_HSP"/>
</dbReference>
<evidence type="ECO:0000259" key="3">
    <source>
        <dbReference type="PROSITE" id="PS01031"/>
    </source>
</evidence>
<proteinExistence type="inferred from homology"/>
<evidence type="ECO:0000313" key="5">
    <source>
        <dbReference type="EMBL" id="WJW65618.1"/>
    </source>
</evidence>
<feature type="domain" description="SHSP" evidence="3">
    <location>
        <begin position="35"/>
        <end position="155"/>
    </location>
</feature>
<evidence type="ECO:0000313" key="6">
    <source>
        <dbReference type="Proteomes" id="UP000521676"/>
    </source>
</evidence>
<organism evidence="4 6">
    <name type="scientific">Candidatus Chlorohelix allophototropha</name>
    <dbReference type="NCBI Taxonomy" id="3003348"/>
    <lineage>
        <taxon>Bacteria</taxon>
        <taxon>Bacillati</taxon>
        <taxon>Chloroflexota</taxon>
        <taxon>Chloroflexia</taxon>
        <taxon>Candidatus Chloroheliales</taxon>
        <taxon>Candidatus Chloroheliaceae</taxon>
        <taxon>Candidatus Chlorohelix</taxon>
    </lineage>
</organism>
<dbReference type="EMBL" id="JACATZ010000001">
    <property type="protein sequence ID" value="NWJ46243.1"/>
    <property type="molecule type" value="Genomic_DNA"/>
</dbReference>
<dbReference type="Proteomes" id="UP000521676">
    <property type="component" value="Unassembled WGS sequence"/>
</dbReference>